<accession>A0ACC1PIX6</accession>
<organism evidence="1 2">
    <name type="scientific">Trametes sanguinea</name>
    <dbReference type="NCBI Taxonomy" id="158606"/>
    <lineage>
        <taxon>Eukaryota</taxon>
        <taxon>Fungi</taxon>
        <taxon>Dikarya</taxon>
        <taxon>Basidiomycota</taxon>
        <taxon>Agaricomycotina</taxon>
        <taxon>Agaricomycetes</taxon>
        <taxon>Polyporales</taxon>
        <taxon>Polyporaceae</taxon>
        <taxon>Trametes</taxon>
    </lineage>
</organism>
<gene>
    <name evidence="1" type="ORF">NUW54_g7726</name>
</gene>
<dbReference type="EMBL" id="JANSHE010002271">
    <property type="protein sequence ID" value="KAJ2993417.1"/>
    <property type="molecule type" value="Genomic_DNA"/>
</dbReference>
<evidence type="ECO:0000313" key="1">
    <source>
        <dbReference type="EMBL" id="KAJ2993417.1"/>
    </source>
</evidence>
<comment type="caution">
    <text evidence="1">The sequence shown here is derived from an EMBL/GenBank/DDBJ whole genome shotgun (WGS) entry which is preliminary data.</text>
</comment>
<protein>
    <submittedName>
        <fullName evidence="1">Uncharacterized protein</fullName>
    </submittedName>
</protein>
<dbReference type="Proteomes" id="UP001144978">
    <property type="component" value="Unassembled WGS sequence"/>
</dbReference>
<evidence type="ECO:0000313" key="2">
    <source>
        <dbReference type="Proteomes" id="UP001144978"/>
    </source>
</evidence>
<reference evidence="1" key="1">
    <citation type="submission" date="2022-08" db="EMBL/GenBank/DDBJ databases">
        <title>Genome Sequence of Pycnoporus sanguineus.</title>
        <authorList>
            <person name="Buettner E."/>
        </authorList>
    </citation>
    <scope>NUCLEOTIDE SEQUENCE</scope>
    <source>
        <strain evidence="1">CG-C14</strain>
    </source>
</reference>
<proteinExistence type="predicted"/>
<keyword evidence="2" id="KW-1185">Reference proteome</keyword>
<name>A0ACC1PIX6_9APHY</name>
<sequence>MYPAYHRRSPPARPPRDTSRSPYRTNRFPNMPAVTSPPPQLFFSNDIATMDEWAKRTGIPLTTAEALGTNYARARRWLLSIRASLVQEHGWRDVTPLDNRLLFDIECPTPYRSPRGLPRSPNMRLQIPINASSFFSRERRVQWEMVFHSALFPGLRHTVPAVADLLHLLQCLLTGMVVLIKEEQVPGEGVYRTIRGLPPVEWVSSHEAALIDIFGASHYRQLFRAASDTRVAFKLERA</sequence>